<dbReference type="Pfam" id="PF10698">
    <property type="entry name" value="DUF2505"/>
    <property type="match status" value="1"/>
</dbReference>
<dbReference type="OrthoDB" id="5178774at2"/>
<dbReference type="EMBL" id="CP002786">
    <property type="protein sequence ID" value="AEF39073.1"/>
    <property type="molecule type" value="Genomic_DNA"/>
</dbReference>
<gene>
    <name evidence="1" type="ordered locus">AS9A_0619</name>
</gene>
<dbReference type="STRING" id="443218.AS9A_0619"/>
<keyword evidence="2" id="KW-1185">Reference proteome</keyword>
<protein>
    <recommendedName>
        <fullName evidence="3">DUF2505 domain-containing protein</fullName>
    </recommendedName>
</protein>
<dbReference type="RefSeq" id="WP_013805422.1">
    <property type="nucleotide sequence ID" value="NC_015564.1"/>
</dbReference>
<dbReference type="HOGENOM" id="CLU_104590_0_1_11"/>
<organism evidence="1 2">
    <name type="scientific">Hoyosella subflava (strain DSM 45089 / JCM 17490 / NBRC 109087 / DQS3-9A1)</name>
    <name type="common">Amycolicicoccus subflavus</name>
    <dbReference type="NCBI Taxonomy" id="443218"/>
    <lineage>
        <taxon>Bacteria</taxon>
        <taxon>Bacillati</taxon>
        <taxon>Actinomycetota</taxon>
        <taxon>Actinomycetes</taxon>
        <taxon>Mycobacteriales</taxon>
        <taxon>Hoyosellaceae</taxon>
        <taxon>Hoyosella</taxon>
    </lineage>
</organism>
<dbReference type="eggNOG" id="ENOG502ZS39">
    <property type="taxonomic scope" value="Bacteria"/>
</dbReference>
<evidence type="ECO:0000313" key="2">
    <source>
        <dbReference type="Proteomes" id="UP000009235"/>
    </source>
</evidence>
<accession>F6EJM4</accession>
<dbReference type="KEGG" id="asd:AS9A_0619"/>
<reference evidence="1 2" key="1">
    <citation type="journal article" date="2011" name="J. Bacteriol.">
        <title>Complete genome sequence of Amycolicicoccus subflavus DQS3-9A1T, an actinomycete isolated from crude oil-polluted soil.</title>
        <authorList>
            <person name="Cai M."/>
            <person name="Chen W.M."/>
            <person name="Nie Y."/>
            <person name="Chi C.Q."/>
            <person name="Wang Y.N."/>
            <person name="Tang Y.Q."/>
            <person name="Li G.Y."/>
            <person name="Wu X.L."/>
        </authorList>
    </citation>
    <scope>NUCLEOTIDE SEQUENCE [LARGE SCALE GENOMIC DNA]</scope>
    <source>
        <strain evidence="2">DSM 45089 / DQS3-9A1</strain>
    </source>
</reference>
<dbReference type="AlphaFoldDB" id="F6EJM4"/>
<dbReference type="InterPro" id="IPR019639">
    <property type="entry name" value="DUF2505"/>
</dbReference>
<sequence length="166" mass="18440">MARRTEYRKEFPFPAEKVFTAIATKQYWEDRLAAVGGTNARVTSFNADDSGITVELEQFIPRSKLPSVAQTVIKNDMVIERKESWTTFDGTSTGELFATMKGGPGDVKGTRTLKSDGDRSVVDATVEGRVSVPIVGGKLEKLVLQSLVDLYEKEDKFTADWIEKNL</sequence>
<name>F6EJM4_HOYSD</name>
<proteinExistence type="predicted"/>
<evidence type="ECO:0000313" key="1">
    <source>
        <dbReference type="EMBL" id="AEF39073.1"/>
    </source>
</evidence>
<dbReference type="Proteomes" id="UP000009235">
    <property type="component" value="Chromosome"/>
</dbReference>
<evidence type="ECO:0008006" key="3">
    <source>
        <dbReference type="Google" id="ProtNLM"/>
    </source>
</evidence>